<sequence length="102" mass="10677">MKKTLSSIYNIRNMKNQEGIEMWRKALVLGLVLMAIGMVVGGATGDSYLTYYMAKNGASPEATLVTDLGLGTAGLIWSTAFGIASAGLGFAVGLAWMVGQAL</sequence>
<keyword evidence="1" id="KW-0472">Membrane</keyword>
<evidence type="ECO:0000313" key="3">
    <source>
        <dbReference type="Proteomes" id="UP000000752"/>
    </source>
</evidence>
<reference evidence="2 3" key="1">
    <citation type="journal article" date="1998" name="DNA Res.">
        <title>Complete sequence and gene organization of the genome of a hyper-thermophilic archaebacterium, Pyrococcus horikoshii OT3.</title>
        <authorList>
            <person name="Kawarabayasi Y."/>
            <person name="Sawada M."/>
            <person name="Horikawa H."/>
            <person name="Haikawa Y."/>
            <person name="Hino Y."/>
            <person name="Yamamoto S."/>
            <person name="Sekine M."/>
            <person name="Baba S."/>
            <person name="Kosugi H."/>
            <person name="Hosoyama A."/>
            <person name="Nagai Y."/>
            <person name="Sakai M."/>
            <person name="Ogura K."/>
            <person name="Otuka R."/>
            <person name="Nakazawa H."/>
            <person name="Takamiya M."/>
            <person name="Ohfuku Y."/>
            <person name="Funahashi T."/>
            <person name="Tanaka T."/>
            <person name="Kudoh Y."/>
            <person name="Yamazaki J."/>
            <person name="Kushida N."/>
            <person name="Oguchi A."/>
            <person name="Aoki K."/>
            <person name="Nakamura Y."/>
            <person name="Robb T.F."/>
            <person name="Horikoshi K."/>
            <person name="Masuchi Y."/>
            <person name="Shizuya H."/>
            <person name="Kikuchi H."/>
        </authorList>
    </citation>
    <scope>NUCLEOTIDE SEQUENCE [LARGE SCALE GENOMIC DNA]</scope>
    <source>
        <strain evidence="3">ATCC 700860 / DSM 12428 / JCM 9974 / NBRC 100139 / OT-3</strain>
    </source>
</reference>
<dbReference type="AlphaFoldDB" id="O58597"/>
<dbReference type="EMBL" id="BA000001">
    <property type="protein sequence ID" value="BAA29961.1"/>
    <property type="molecule type" value="Genomic_DNA"/>
</dbReference>
<dbReference type="Proteomes" id="UP000000752">
    <property type="component" value="Chromosome"/>
</dbReference>
<dbReference type="EnsemblBacteria" id="BAA29961">
    <property type="protein sequence ID" value="BAA29961"/>
    <property type="gene ID" value="BAA29961"/>
</dbReference>
<proteinExistence type="predicted"/>
<keyword evidence="1" id="KW-0812">Transmembrane</keyword>
<dbReference type="KEGG" id="pho:PH0867"/>
<dbReference type="STRING" id="70601.gene:9377818"/>
<organism evidence="2 3">
    <name type="scientific">Pyrococcus horikoshii (strain ATCC 700860 / DSM 12428 / JCM 9974 / NBRC 100139 / OT-3)</name>
    <dbReference type="NCBI Taxonomy" id="70601"/>
    <lineage>
        <taxon>Archaea</taxon>
        <taxon>Methanobacteriati</taxon>
        <taxon>Methanobacteriota</taxon>
        <taxon>Thermococci</taxon>
        <taxon>Thermococcales</taxon>
        <taxon>Thermococcaceae</taxon>
        <taxon>Pyrococcus</taxon>
    </lineage>
</organism>
<keyword evidence="3" id="KW-1185">Reference proteome</keyword>
<evidence type="ECO:0000256" key="1">
    <source>
        <dbReference type="SAM" id="Phobius"/>
    </source>
</evidence>
<dbReference type="PIR" id="G71137">
    <property type="entry name" value="G71137"/>
</dbReference>
<dbReference type="eggNOG" id="arCOG09830">
    <property type="taxonomic scope" value="Archaea"/>
</dbReference>
<accession>O58597</accession>
<gene>
    <name evidence="2" type="ordered locus">PH0867</name>
</gene>
<protein>
    <submittedName>
        <fullName evidence="2">Uncharacterized protein</fullName>
    </submittedName>
</protein>
<feature type="transmembrane region" description="Helical" evidence="1">
    <location>
        <begin position="75"/>
        <end position="98"/>
    </location>
</feature>
<evidence type="ECO:0000313" key="2">
    <source>
        <dbReference type="EMBL" id="BAA29961.1"/>
    </source>
</evidence>
<name>O58597_PYRHO</name>
<keyword evidence="1" id="KW-1133">Transmembrane helix</keyword>